<proteinExistence type="predicted"/>
<reference evidence="2" key="1">
    <citation type="submission" date="2021-01" db="EMBL/GenBank/DDBJ databases">
        <title>Whole genome shotgun sequence of Dactylosporangium siamense NBRC 106093.</title>
        <authorList>
            <person name="Komaki H."/>
            <person name="Tamura T."/>
        </authorList>
    </citation>
    <scope>NUCLEOTIDE SEQUENCE</scope>
    <source>
        <strain evidence="2">NBRC 106093</strain>
    </source>
</reference>
<sequence>MRMATDAISEYYRRGGERTRLTASGVGRLEFLRTWDVLTRVLPPAPATLLDVGGATGVYARPLTAAGYRVHVLDLTPEPGVTAAVGDARALPVADGAADAVLLLGPLYHLPERADRVAAWREAARAVAPGGVVVGAVISRFAFLLDGLLKGFFDDPGFPPLVERALREGRHVNDSSGRGYFTTAYFHRPEEVAAEAEDAGLTDVQVVAVECPLWLNDDRLDSLVGDPAATETMLEVLRGVEREPSMLGASGHLLGVARRP</sequence>
<dbReference type="EMBL" id="BONQ01000147">
    <property type="protein sequence ID" value="GIG51059.1"/>
    <property type="molecule type" value="Genomic_DNA"/>
</dbReference>
<dbReference type="CDD" id="cd02440">
    <property type="entry name" value="AdoMet_MTases"/>
    <property type="match status" value="1"/>
</dbReference>
<dbReference type="Pfam" id="PF08241">
    <property type="entry name" value="Methyltransf_11"/>
    <property type="match status" value="1"/>
</dbReference>
<dbReference type="SUPFAM" id="SSF53335">
    <property type="entry name" value="S-adenosyl-L-methionine-dependent methyltransferases"/>
    <property type="match status" value="1"/>
</dbReference>
<dbReference type="InterPro" id="IPR029063">
    <property type="entry name" value="SAM-dependent_MTases_sf"/>
</dbReference>
<evidence type="ECO:0000313" key="3">
    <source>
        <dbReference type="Proteomes" id="UP000660611"/>
    </source>
</evidence>
<keyword evidence="3" id="KW-1185">Reference proteome</keyword>
<dbReference type="InterPro" id="IPR013216">
    <property type="entry name" value="Methyltransf_11"/>
</dbReference>
<dbReference type="AlphaFoldDB" id="A0A919PVR1"/>
<gene>
    <name evidence="2" type="ORF">Dsi01nite_091000</name>
</gene>
<evidence type="ECO:0000259" key="1">
    <source>
        <dbReference type="Pfam" id="PF08241"/>
    </source>
</evidence>
<feature type="domain" description="Methyltransferase type 11" evidence="1">
    <location>
        <begin position="50"/>
        <end position="134"/>
    </location>
</feature>
<dbReference type="Gene3D" id="3.40.50.150">
    <property type="entry name" value="Vaccinia Virus protein VP39"/>
    <property type="match status" value="1"/>
</dbReference>
<dbReference type="Proteomes" id="UP000660611">
    <property type="component" value="Unassembled WGS sequence"/>
</dbReference>
<accession>A0A919PVR1</accession>
<protein>
    <recommendedName>
        <fullName evidence="1">Methyltransferase type 11 domain-containing protein</fullName>
    </recommendedName>
</protein>
<organism evidence="2 3">
    <name type="scientific">Dactylosporangium siamense</name>
    <dbReference type="NCBI Taxonomy" id="685454"/>
    <lineage>
        <taxon>Bacteria</taxon>
        <taxon>Bacillati</taxon>
        <taxon>Actinomycetota</taxon>
        <taxon>Actinomycetes</taxon>
        <taxon>Micromonosporales</taxon>
        <taxon>Micromonosporaceae</taxon>
        <taxon>Dactylosporangium</taxon>
    </lineage>
</organism>
<dbReference type="GO" id="GO:0008757">
    <property type="term" value="F:S-adenosylmethionine-dependent methyltransferase activity"/>
    <property type="evidence" value="ECO:0007669"/>
    <property type="project" value="InterPro"/>
</dbReference>
<evidence type="ECO:0000313" key="2">
    <source>
        <dbReference type="EMBL" id="GIG51059.1"/>
    </source>
</evidence>
<comment type="caution">
    <text evidence="2">The sequence shown here is derived from an EMBL/GenBank/DDBJ whole genome shotgun (WGS) entry which is preliminary data.</text>
</comment>
<name>A0A919PVR1_9ACTN</name>